<dbReference type="GeneID" id="117208541"/>
<dbReference type="GO" id="GO:0003824">
    <property type="term" value="F:catalytic activity"/>
    <property type="evidence" value="ECO:0007669"/>
    <property type="project" value="InterPro"/>
</dbReference>
<sequence>MTDRRADAVGGSGQDPPCSYWNPDWLHISERHEEELPGYNECELYRITLAYNYASKDLTLFDSRKLAQDLMMQYVCESRVDIVVISEPYRQLPYWFNDEGVDASIWVTLINGRYAMSETLVQKTGIVGIRVCDVFCVSGYSSPSTTRHVFDVFLRELDCVLKEGRKSASALMVAGDFNAKTRVWGGNKTEWRGTCLLNVITKCDLLPIRTTGNYSFLRNGRTSFPDILSINRRMRLSWRQSAALDWYSPSDHFYILHMFTSSVKRAVGGAFVYSTKQIDADSFLNKFDAIYTDHVLKIDESACGERLQNSMERTCAEDLRKKFPLRGKRRGNYW</sequence>
<feature type="domain" description="Endonuclease/exonuclease/phosphatase" evidence="1">
    <location>
        <begin position="136"/>
        <end position="255"/>
    </location>
</feature>
<dbReference type="Gene3D" id="3.60.10.10">
    <property type="entry name" value="Endonuclease/exonuclease/phosphatase"/>
    <property type="match status" value="1"/>
</dbReference>
<proteinExistence type="predicted"/>
<name>A0A6P8MBX4_9HYME</name>
<dbReference type="Pfam" id="PF14529">
    <property type="entry name" value="Exo_endo_phos_2"/>
    <property type="match status" value="1"/>
</dbReference>
<organism evidence="2 3">
    <name type="scientific">Bombus bifarius</name>
    <dbReference type="NCBI Taxonomy" id="103933"/>
    <lineage>
        <taxon>Eukaryota</taxon>
        <taxon>Metazoa</taxon>
        <taxon>Ecdysozoa</taxon>
        <taxon>Arthropoda</taxon>
        <taxon>Hexapoda</taxon>
        <taxon>Insecta</taxon>
        <taxon>Pterygota</taxon>
        <taxon>Neoptera</taxon>
        <taxon>Endopterygota</taxon>
        <taxon>Hymenoptera</taxon>
        <taxon>Apocrita</taxon>
        <taxon>Aculeata</taxon>
        <taxon>Apoidea</taxon>
        <taxon>Anthophila</taxon>
        <taxon>Apidae</taxon>
        <taxon>Bombus</taxon>
        <taxon>Pyrobombus</taxon>
    </lineage>
</organism>
<gene>
    <name evidence="3" type="primary">LOC117208541</name>
</gene>
<accession>A0A6P8MBX4</accession>
<protein>
    <submittedName>
        <fullName evidence="3">Uncharacterized protein LOC117208541</fullName>
    </submittedName>
</protein>
<dbReference type="AlphaFoldDB" id="A0A6P8MBX4"/>
<dbReference type="RefSeq" id="XP_033305643.1">
    <property type="nucleotide sequence ID" value="XM_033449752.1"/>
</dbReference>
<dbReference type="Proteomes" id="UP000515164">
    <property type="component" value="Unplaced"/>
</dbReference>
<evidence type="ECO:0000313" key="2">
    <source>
        <dbReference type="Proteomes" id="UP000515164"/>
    </source>
</evidence>
<reference evidence="3" key="1">
    <citation type="submission" date="2025-08" db="UniProtKB">
        <authorList>
            <consortium name="RefSeq"/>
        </authorList>
    </citation>
    <scope>IDENTIFICATION</scope>
    <source>
        <tissue evidence="3">Muscle</tissue>
    </source>
</reference>
<evidence type="ECO:0000313" key="3">
    <source>
        <dbReference type="RefSeq" id="XP_033305643.1"/>
    </source>
</evidence>
<dbReference type="InterPro" id="IPR005135">
    <property type="entry name" value="Endo/exonuclease/phosphatase"/>
</dbReference>
<keyword evidence="2" id="KW-1185">Reference proteome</keyword>
<dbReference type="KEGG" id="bbif:117208541"/>
<dbReference type="SUPFAM" id="SSF56219">
    <property type="entry name" value="DNase I-like"/>
    <property type="match status" value="1"/>
</dbReference>
<evidence type="ECO:0000259" key="1">
    <source>
        <dbReference type="Pfam" id="PF14529"/>
    </source>
</evidence>
<dbReference type="InterPro" id="IPR036691">
    <property type="entry name" value="Endo/exonu/phosph_ase_sf"/>
</dbReference>